<dbReference type="InterPro" id="IPR027417">
    <property type="entry name" value="P-loop_NTPase"/>
</dbReference>
<feature type="domain" description="EF-hand" evidence="15">
    <location>
        <begin position="316"/>
        <end position="351"/>
    </location>
</feature>
<accession>A0A103XK31</accession>
<evidence type="ECO:0000313" key="18">
    <source>
        <dbReference type="Proteomes" id="UP000243975"/>
    </source>
</evidence>
<evidence type="ECO:0000256" key="13">
    <source>
        <dbReference type="ARBA" id="ARBA00023136"/>
    </source>
</evidence>
<keyword evidence="9" id="KW-0106">Calcium</keyword>
<evidence type="ECO:0000256" key="7">
    <source>
        <dbReference type="ARBA" id="ARBA00022787"/>
    </source>
</evidence>
<dbReference type="FunFam" id="1.10.238.10:FF:000011">
    <property type="entry name" value="Mitochondrial Rho GTPase"/>
    <property type="match status" value="1"/>
</dbReference>
<feature type="domain" description="Miro" evidence="16">
    <location>
        <begin position="537"/>
        <end position="696"/>
    </location>
</feature>
<dbReference type="FunFam" id="3.40.50.300:FF:000553">
    <property type="entry name" value="Mitochondrial Rho GTPase"/>
    <property type="match status" value="1"/>
</dbReference>
<keyword evidence="18" id="KW-1185">Reference proteome</keyword>
<proteinExistence type="inferred from homology"/>
<evidence type="ECO:0000256" key="11">
    <source>
        <dbReference type="ARBA" id="ARBA00023128"/>
    </source>
</evidence>
<keyword evidence="3 14" id="KW-0812">Transmembrane</keyword>
<dbReference type="SMART" id="SM00054">
    <property type="entry name" value="EFh"/>
    <property type="match status" value="2"/>
</dbReference>
<dbReference type="PROSITE" id="PS50222">
    <property type="entry name" value="EF_HAND_2"/>
    <property type="match status" value="1"/>
</dbReference>
<keyword evidence="7" id="KW-1000">Mitochondrion outer membrane</keyword>
<comment type="similarity">
    <text evidence="2">Belongs to the mitochondrial Rho GTPase family.</text>
</comment>
<dbReference type="GO" id="GO:0005741">
    <property type="term" value="C:mitochondrial outer membrane"/>
    <property type="evidence" value="ECO:0007669"/>
    <property type="project" value="UniProtKB-SubCell"/>
</dbReference>
<dbReference type="Proteomes" id="UP000243975">
    <property type="component" value="Unassembled WGS sequence"/>
</dbReference>
<keyword evidence="6" id="KW-0547">Nucleotide-binding</keyword>
<dbReference type="GO" id="GO:0005525">
    <property type="term" value="F:GTP binding"/>
    <property type="evidence" value="ECO:0007669"/>
    <property type="project" value="UniProtKB-KW"/>
</dbReference>
<dbReference type="CDD" id="cd01892">
    <property type="entry name" value="Miro2"/>
    <property type="match status" value="1"/>
</dbReference>
<evidence type="ECO:0000256" key="3">
    <source>
        <dbReference type="ARBA" id="ARBA00022692"/>
    </source>
</evidence>
<evidence type="ECO:0000256" key="12">
    <source>
        <dbReference type="ARBA" id="ARBA00023134"/>
    </source>
</evidence>
<keyword evidence="13 14" id="KW-0472">Membrane</keyword>
<dbReference type="CDD" id="cd01893">
    <property type="entry name" value="Miro1"/>
    <property type="match status" value="1"/>
</dbReference>
<keyword evidence="12" id="KW-0342">GTP-binding</keyword>
<dbReference type="OMA" id="RPEDRNM"/>
<dbReference type="Pfam" id="PF08355">
    <property type="entry name" value="EF_assoc_1"/>
    <property type="match status" value="1"/>
</dbReference>
<reference evidence="17 18" key="1">
    <citation type="journal article" date="2016" name="Sci. Rep.">
        <title>The genome sequence of the outbreeding globe artichoke constructed de novo incorporating a phase-aware low-pass sequencing strategy of F1 progeny.</title>
        <authorList>
            <person name="Scaglione D."/>
            <person name="Reyes-Chin-Wo S."/>
            <person name="Acquadro A."/>
            <person name="Froenicke L."/>
            <person name="Portis E."/>
            <person name="Beitel C."/>
            <person name="Tirone M."/>
            <person name="Mauro R."/>
            <person name="Lo Monaco A."/>
            <person name="Mauromicale G."/>
            <person name="Faccioli P."/>
            <person name="Cattivelli L."/>
            <person name="Rieseberg L."/>
            <person name="Michelmore R."/>
            <person name="Lanteri S."/>
        </authorList>
    </citation>
    <scope>NUCLEOTIDE SEQUENCE [LARGE SCALE GENOMIC DNA]</scope>
    <source>
        <strain evidence="17">2C</strain>
    </source>
</reference>
<dbReference type="SUPFAM" id="SSF47473">
    <property type="entry name" value="EF-hand"/>
    <property type="match status" value="1"/>
</dbReference>
<dbReference type="PANTHER" id="PTHR46819:SF1">
    <property type="entry name" value="EF-HAND CALCIUM-BINDING DOMAIN-CONTAINING PROTEIN 7"/>
    <property type="match status" value="1"/>
</dbReference>
<dbReference type="GO" id="GO:0005509">
    <property type="term" value="F:calcium ion binding"/>
    <property type="evidence" value="ECO:0007669"/>
    <property type="project" value="InterPro"/>
</dbReference>
<dbReference type="Pfam" id="PF00071">
    <property type="entry name" value="Ras"/>
    <property type="match status" value="1"/>
</dbReference>
<dbReference type="InterPro" id="IPR001806">
    <property type="entry name" value="Small_GTPase"/>
</dbReference>
<dbReference type="AlphaFoldDB" id="A0A103XK31"/>
<keyword evidence="8" id="KW-0378">Hydrolase</keyword>
<name>A0A103XK31_CYNCS</name>
<evidence type="ECO:0000256" key="5">
    <source>
        <dbReference type="ARBA" id="ARBA00022737"/>
    </source>
</evidence>
<dbReference type="FunFam" id="3.40.50.300:FF:000935">
    <property type="entry name" value="Mitochondrial Rho GTPase"/>
    <property type="match status" value="1"/>
</dbReference>
<evidence type="ECO:0000259" key="15">
    <source>
        <dbReference type="PROSITE" id="PS50222"/>
    </source>
</evidence>
<evidence type="ECO:0000256" key="8">
    <source>
        <dbReference type="ARBA" id="ARBA00022801"/>
    </source>
</evidence>
<evidence type="ECO:0000256" key="6">
    <source>
        <dbReference type="ARBA" id="ARBA00022741"/>
    </source>
</evidence>
<organism evidence="17 18">
    <name type="scientific">Cynara cardunculus var. scolymus</name>
    <name type="common">Globe artichoke</name>
    <name type="synonym">Cynara scolymus</name>
    <dbReference type="NCBI Taxonomy" id="59895"/>
    <lineage>
        <taxon>Eukaryota</taxon>
        <taxon>Viridiplantae</taxon>
        <taxon>Streptophyta</taxon>
        <taxon>Embryophyta</taxon>
        <taxon>Tracheophyta</taxon>
        <taxon>Spermatophyta</taxon>
        <taxon>Magnoliopsida</taxon>
        <taxon>eudicotyledons</taxon>
        <taxon>Gunneridae</taxon>
        <taxon>Pentapetalae</taxon>
        <taxon>asterids</taxon>
        <taxon>campanulids</taxon>
        <taxon>Asterales</taxon>
        <taxon>Asteraceae</taxon>
        <taxon>Carduoideae</taxon>
        <taxon>Cardueae</taxon>
        <taxon>Carduinae</taxon>
        <taxon>Cynara</taxon>
    </lineage>
</organism>
<dbReference type="InterPro" id="IPR013566">
    <property type="entry name" value="EF_hand_assoc_1"/>
</dbReference>
<evidence type="ECO:0000256" key="14">
    <source>
        <dbReference type="SAM" id="Phobius"/>
    </source>
</evidence>
<gene>
    <name evidence="17" type="ORF">Ccrd_005788</name>
</gene>
<comment type="caution">
    <text evidence="17">The sequence shown here is derived from an EMBL/GenBank/DDBJ whole genome shotgun (WGS) entry which is preliminary data.</text>
</comment>
<dbReference type="GO" id="GO:0003924">
    <property type="term" value="F:GTPase activity"/>
    <property type="evidence" value="ECO:0007669"/>
    <property type="project" value="InterPro"/>
</dbReference>
<evidence type="ECO:0000256" key="10">
    <source>
        <dbReference type="ARBA" id="ARBA00022989"/>
    </source>
</evidence>
<evidence type="ECO:0000256" key="1">
    <source>
        <dbReference type="ARBA" id="ARBA00004200"/>
    </source>
</evidence>
<dbReference type="InterPro" id="IPR018247">
    <property type="entry name" value="EF_Hand_1_Ca_BS"/>
</dbReference>
<dbReference type="InterPro" id="IPR002048">
    <property type="entry name" value="EF_hand_dom"/>
</dbReference>
<dbReference type="SMART" id="SM00175">
    <property type="entry name" value="RAB"/>
    <property type="match status" value="1"/>
</dbReference>
<dbReference type="STRING" id="59895.A0A103XK31"/>
<dbReference type="EMBL" id="LEKV01004839">
    <property type="protein sequence ID" value="KVH92175.1"/>
    <property type="molecule type" value="Genomic_DNA"/>
</dbReference>
<dbReference type="Gene3D" id="1.10.238.10">
    <property type="entry name" value="EF-hand"/>
    <property type="match status" value="3"/>
</dbReference>
<dbReference type="SUPFAM" id="SSF52540">
    <property type="entry name" value="P-loop containing nucleoside triphosphate hydrolases"/>
    <property type="match status" value="2"/>
</dbReference>
<dbReference type="PANTHER" id="PTHR46819">
    <property type="entry name" value="EF-HAND CALCIUM-BINDING DOMAIN-CONTAINING PROTEIN 7"/>
    <property type="match status" value="1"/>
</dbReference>
<evidence type="ECO:0000256" key="9">
    <source>
        <dbReference type="ARBA" id="ARBA00022837"/>
    </source>
</evidence>
<dbReference type="SMART" id="SM00174">
    <property type="entry name" value="RHO"/>
    <property type="match status" value="1"/>
</dbReference>
<keyword evidence="5" id="KW-0677">Repeat</keyword>
<dbReference type="InterPro" id="IPR011992">
    <property type="entry name" value="EF-hand-dom_pair"/>
</dbReference>
<keyword evidence="11" id="KW-0496">Mitochondrion</keyword>
<keyword evidence="4" id="KW-0479">Metal-binding</keyword>
<evidence type="ECO:0000256" key="2">
    <source>
        <dbReference type="ARBA" id="ARBA00007981"/>
    </source>
</evidence>
<evidence type="ECO:0000313" key="17">
    <source>
        <dbReference type="EMBL" id="KVH92175.1"/>
    </source>
</evidence>
<dbReference type="PROSITE" id="PS00018">
    <property type="entry name" value="EF_HAND_1"/>
    <property type="match status" value="2"/>
</dbReference>
<evidence type="ECO:0000256" key="4">
    <source>
        <dbReference type="ARBA" id="ARBA00022723"/>
    </source>
</evidence>
<dbReference type="PRINTS" id="PR00449">
    <property type="entry name" value="RASTRNSFRMNG"/>
</dbReference>
<protein>
    <submittedName>
        <fullName evidence="17">Calcium-binding EF-hand</fullName>
    </submittedName>
</protein>
<dbReference type="InterPro" id="IPR013567">
    <property type="entry name" value="EF_hand_assoc_2"/>
</dbReference>
<dbReference type="Gramene" id="KVH92175">
    <property type="protein sequence ID" value="KVH92175"/>
    <property type="gene ID" value="Ccrd_005788"/>
</dbReference>
<keyword evidence="10 14" id="KW-1133">Transmembrane helix</keyword>
<dbReference type="Gene3D" id="3.40.50.300">
    <property type="entry name" value="P-loop containing nucleotide triphosphate hydrolases"/>
    <property type="match status" value="2"/>
</dbReference>
<dbReference type="Pfam" id="PF08356">
    <property type="entry name" value="EF_assoc_2"/>
    <property type="match status" value="1"/>
</dbReference>
<comment type="subcellular location">
    <subcellularLocation>
        <location evidence="1">Mitochondrion outer membrane</location>
        <topology evidence="1">Single-pass type IV membrane protein</topology>
    </subcellularLocation>
</comment>
<dbReference type="InterPro" id="IPR020860">
    <property type="entry name" value="MIRO_dom"/>
</dbReference>
<dbReference type="PROSITE" id="PS51423">
    <property type="entry name" value="MIRO"/>
    <property type="match status" value="2"/>
</dbReference>
<sequence length="749" mass="82432">MAGGGSAANSNSPTAVRIVVAGDRGTGKSSLIVTAAAEAFPTNVPPTLPPTRLPEDMFPDRVPVMVIDTSASMENRGKLADELKGADAVVLTYACDKPSTLDRLSTFWLPELRRLEVRVPVIVVGCKLDLRDEQQAVSLEQVMSPIMQQFREIETCIECSAFKHIQLPEVFYYAQKAVLHPTAPLFDQEAQTLKPRCVRALKRIFILCDHDRDGALSDAELNDFQVKCFNAPLQPSEIVGVKRVVQEKLPEGVNENGLTLTGFLFLHALFIEKGRLETTWTVLRKFGYNNDIRLCDDQLLPPITRTPDQSVELTSEAVEFLRGVFSLFDIDGDGALNAHELEDLFSTAPEKSRFSDIGIGLHRSHDPSVTRHPPTHLLGHADARPVYHIHLALLPVLDNSYDFSRGPIKASASAFASHVTSTGKPFFGLGPCAVPFLDAAIAHYSFEYYLFGFGLPSCFIIVLSPWSEAPFANAAEKNALEGLSLDGFLSEWALMILLDPVHGVENLIYIGYADDPSSAIRVTRRRRVDRKKKHSDRNVFQCFVFGPKEAGKTSLLHSFVGRPFAEGYTPTTEERYAVNVVDQPDIPEEAIEKLLVEKDALAACDIAVFVHDSSKESSWIRATELLVEIASHGESTGYEVPCLIVAAKDDLDPYPTAIQDSTRVSQDMGIEAPIPISAKLGDFNNIFRRITRAAAHPHLSIPETEAGKTRKQYHRILNRSLMVVSVGAAVAVVGLAAYRVYATRKNASS</sequence>
<feature type="transmembrane region" description="Helical" evidence="14">
    <location>
        <begin position="721"/>
        <end position="741"/>
    </location>
</feature>
<dbReference type="InterPro" id="IPR052266">
    <property type="entry name" value="Miro-EF-hand_domain"/>
</dbReference>
<evidence type="ECO:0000259" key="16">
    <source>
        <dbReference type="PROSITE" id="PS51423"/>
    </source>
</evidence>
<feature type="domain" description="Miro" evidence="16">
    <location>
        <begin position="13"/>
        <end position="180"/>
    </location>
</feature>